<keyword evidence="8" id="KW-0408">Iron</keyword>
<keyword evidence="7" id="KW-0560">Oxidoreductase</keyword>
<dbReference type="GO" id="GO:0051539">
    <property type="term" value="F:4 iron, 4 sulfur cluster binding"/>
    <property type="evidence" value="ECO:0007669"/>
    <property type="project" value="UniProtKB-KW"/>
</dbReference>
<comment type="cofactor">
    <cofactor evidence="2">
        <name>[4Fe-4S] cluster</name>
        <dbReference type="ChEBI" id="CHEBI:49883"/>
    </cofactor>
</comment>
<comment type="similarity">
    <text evidence="3">Belongs to the prokaryotic molybdopterin-containing oxidoreductase family.</text>
</comment>
<dbReference type="SUPFAM" id="SSF50692">
    <property type="entry name" value="ADC-like"/>
    <property type="match status" value="1"/>
</dbReference>
<dbReference type="PANTHER" id="PTHR43105">
    <property type="entry name" value="RESPIRATORY NITRATE REDUCTASE"/>
    <property type="match status" value="1"/>
</dbReference>
<evidence type="ECO:0000256" key="7">
    <source>
        <dbReference type="ARBA" id="ARBA00023002"/>
    </source>
</evidence>
<keyword evidence="14" id="KW-1185">Reference proteome</keyword>
<dbReference type="InterPro" id="IPR009010">
    <property type="entry name" value="Asp_de-COase-like_dom_sf"/>
</dbReference>
<evidence type="ECO:0000256" key="10">
    <source>
        <dbReference type="SAM" id="MobiDB-lite"/>
    </source>
</evidence>
<dbReference type="PIRSF" id="PIRSF000144">
    <property type="entry name" value="CbbBc"/>
    <property type="match status" value="1"/>
</dbReference>
<organism evidence="13 14">
    <name type="scientific">Jiangella rhizosphaerae</name>
    <dbReference type="NCBI Taxonomy" id="2293569"/>
    <lineage>
        <taxon>Bacteria</taxon>
        <taxon>Bacillati</taxon>
        <taxon>Actinomycetota</taxon>
        <taxon>Actinomycetes</taxon>
        <taxon>Jiangellales</taxon>
        <taxon>Jiangellaceae</taxon>
        <taxon>Jiangella</taxon>
    </lineage>
</organism>
<evidence type="ECO:0000256" key="8">
    <source>
        <dbReference type="ARBA" id="ARBA00023004"/>
    </source>
</evidence>
<dbReference type="SUPFAM" id="SSF53706">
    <property type="entry name" value="Formate dehydrogenase/DMSO reductase, domains 1-3"/>
    <property type="match status" value="1"/>
</dbReference>
<dbReference type="AlphaFoldDB" id="A0A418KJP2"/>
<keyword evidence="6" id="KW-0479">Metal-binding</keyword>
<dbReference type="Gene3D" id="3.40.50.740">
    <property type="match status" value="1"/>
</dbReference>
<evidence type="ECO:0000256" key="1">
    <source>
        <dbReference type="ARBA" id="ARBA00001942"/>
    </source>
</evidence>
<dbReference type="Gene3D" id="3.40.228.10">
    <property type="entry name" value="Dimethylsulfoxide Reductase, domain 2"/>
    <property type="match status" value="1"/>
</dbReference>
<dbReference type="Proteomes" id="UP000284057">
    <property type="component" value="Unassembled WGS sequence"/>
</dbReference>
<dbReference type="CDD" id="cd02767">
    <property type="entry name" value="MopB_ydeP"/>
    <property type="match status" value="1"/>
</dbReference>
<dbReference type="InterPro" id="IPR050123">
    <property type="entry name" value="Prok_molybdopt-oxidoreductase"/>
</dbReference>
<evidence type="ECO:0000313" key="14">
    <source>
        <dbReference type="Proteomes" id="UP000284057"/>
    </source>
</evidence>
<feature type="domain" description="Molybdopterin oxidoreductase" evidence="11">
    <location>
        <begin position="120"/>
        <end position="492"/>
    </location>
</feature>
<reference evidence="13 14" key="1">
    <citation type="submission" date="2018-09" db="EMBL/GenBank/DDBJ databases">
        <title>Isolation, diversity and antifungal activity of actinobacteria from wheat.</title>
        <authorList>
            <person name="Han C."/>
        </authorList>
    </citation>
    <scope>NUCLEOTIDE SEQUENCE [LARGE SCALE GENOMIC DNA]</scope>
    <source>
        <strain evidence="13 14">NEAU-YY265</strain>
    </source>
</reference>
<proteinExistence type="inferred from homology"/>
<dbReference type="GO" id="GO:0030151">
    <property type="term" value="F:molybdenum ion binding"/>
    <property type="evidence" value="ECO:0007669"/>
    <property type="project" value="InterPro"/>
</dbReference>
<dbReference type="RefSeq" id="WP_119662336.1">
    <property type="nucleotide sequence ID" value="NZ_QUAL01000341.1"/>
</dbReference>
<name>A0A418KJP2_9ACTN</name>
<dbReference type="InterPro" id="IPR010046">
    <property type="entry name" value="Mopterin_OxRdtse_a_bac"/>
</dbReference>
<evidence type="ECO:0000313" key="13">
    <source>
        <dbReference type="EMBL" id="RIQ14503.1"/>
    </source>
</evidence>
<keyword evidence="5" id="KW-0500">Molybdenum</keyword>
<evidence type="ECO:0000256" key="2">
    <source>
        <dbReference type="ARBA" id="ARBA00001966"/>
    </source>
</evidence>
<comment type="cofactor">
    <cofactor evidence="1">
        <name>Mo-bis(molybdopterin guanine dinucleotide)</name>
        <dbReference type="ChEBI" id="CHEBI:60539"/>
    </cofactor>
</comment>
<dbReference type="InterPro" id="IPR041953">
    <property type="entry name" value="YdeP_MopB"/>
</dbReference>
<dbReference type="InterPro" id="IPR037951">
    <property type="entry name" value="MopB_CT_YdeP"/>
</dbReference>
<keyword evidence="9" id="KW-0411">Iron-sulfur</keyword>
<evidence type="ECO:0000256" key="6">
    <source>
        <dbReference type="ARBA" id="ARBA00022723"/>
    </source>
</evidence>
<dbReference type="EMBL" id="QUAL01000341">
    <property type="protein sequence ID" value="RIQ14503.1"/>
    <property type="molecule type" value="Genomic_DNA"/>
</dbReference>
<dbReference type="GO" id="GO:0008863">
    <property type="term" value="F:formate dehydrogenase (NAD+) activity"/>
    <property type="evidence" value="ECO:0007669"/>
    <property type="project" value="InterPro"/>
</dbReference>
<evidence type="ECO:0000259" key="12">
    <source>
        <dbReference type="Pfam" id="PF01568"/>
    </source>
</evidence>
<evidence type="ECO:0000259" key="11">
    <source>
        <dbReference type="Pfam" id="PF00384"/>
    </source>
</evidence>
<feature type="domain" description="Molybdopterin dinucleotide-binding" evidence="12">
    <location>
        <begin position="645"/>
        <end position="751"/>
    </location>
</feature>
<evidence type="ECO:0000256" key="4">
    <source>
        <dbReference type="ARBA" id="ARBA00022485"/>
    </source>
</evidence>
<evidence type="ECO:0008006" key="15">
    <source>
        <dbReference type="Google" id="ProtNLM"/>
    </source>
</evidence>
<dbReference type="CDD" id="cd02787">
    <property type="entry name" value="MopB_CT_ydeP"/>
    <property type="match status" value="1"/>
</dbReference>
<feature type="region of interest" description="Disordered" evidence="10">
    <location>
        <begin position="1"/>
        <end position="26"/>
    </location>
</feature>
<dbReference type="PANTHER" id="PTHR43105:SF4">
    <property type="entry name" value="PROTEIN YDEP"/>
    <property type="match status" value="1"/>
</dbReference>
<dbReference type="Gene3D" id="2.40.40.20">
    <property type="match status" value="1"/>
</dbReference>
<dbReference type="InterPro" id="IPR006657">
    <property type="entry name" value="MoPterin_dinucl-bd_dom"/>
</dbReference>
<evidence type="ECO:0000256" key="9">
    <source>
        <dbReference type="ARBA" id="ARBA00023014"/>
    </source>
</evidence>
<comment type="caution">
    <text evidence="13">The sequence shown here is derived from an EMBL/GenBank/DDBJ whole genome shotgun (WGS) entry which is preliminary data.</text>
</comment>
<dbReference type="Pfam" id="PF00384">
    <property type="entry name" value="Molybdopterin"/>
    <property type="match status" value="1"/>
</dbReference>
<protein>
    <recommendedName>
        <fullName evidence="15">CbbBc protein</fullName>
    </recommendedName>
</protein>
<dbReference type="NCBIfam" id="TIGR01701">
    <property type="entry name" value="Fdhalpha-like"/>
    <property type="match status" value="1"/>
</dbReference>
<accession>A0A418KJP2</accession>
<gene>
    <name evidence="13" type="ORF">DY240_24500</name>
</gene>
<dbReference type="Pfam" id="PF01568">
    <property type="entry name" value="Molydop_binding"/>
    <property type="match status" value="1"/>
</dbReference>
<keyword evidence="4" id="KW-0004">4Fe-4S</keyword>
<evidence type="ECO:0000256" key="5">
    <source>
        <dbReference type="ARBA" id="ARBA00022505"/>
    </source>
</evidence>
<evidence type="ECO:0000256" key="3">
    <source>
        <dbReference type="ARBA" id="ARBA00010312"/>
    </source>
</evidence>
<sequence length="760" mass="81541">MTTRAPKDEHDEAGLRVSPPQASAAGVPGVVHGLKDVLEQAGVRRGVKTLRVLNQQHGFDCPGCAWPEPGKPHLAEFCENGAKAVAEEATVRRVDAAFFAEHSIADLAGRSDHWLGQQGRLTEPMLREAGDTHYRPIGWDRAFDVIADALHGLAGPDKAVFYTSGRTSNEAAFLYQLFARTLGTNNLPDCSNMCHESSGAALSETIGVGKGSVSLTDITDHADLIVVVGQNPGTNHPRMLTALEQAKRRGARIVAVNPLPEAGLHTFKNPQTVRGVVGRGTLLSDHYLQIRLGGDLAFFQAVNRMLVDAGAVDHAFVDQYTTGFDDAVAAWRKLDWDDVATATGLPREALEAFVEEVRTAGSVIVCWAMGLTQHKKAVPTIREIVNFLLLRGNIGRPGAGACPVRGHSNVQGDRTMGIWEKPPAAFLDALEAEFGITAPRRPGHDTVDTIRAMRDGRVGVFMAMGGNFAAATPDSEVTAAALRAVPLTVHVSTKLNRSHALAGQRSIILPCLGRTERDVQAGGEQFVTVEDSMSVVHASRGTLRPASDQLRSEVAIICGLAQRVFGPSGPDGIPWASFAADYSAVRARIARVVPGFDDYEERVAVPGGFVLPHPPRDSRSFPTASGKAQFSVNELEVLRVPPGRLILQTVRSHDQFNTTIYGLDDRYRGIRDGRRVVFVNPADLEALGIADGAMVDLVSEWSDGDRRASSFRVVAYPTAPGCAAAYFPETNVLVPLDHTAEVSNTPASKSVVIRLEPAAA</sequence>
<dbReference type="OrthoDB" id="5287431at2"/>
<feature type="compositionally biased region" description="Basic and acidic residues" evidence="10">
    <location>
        <begin position="1"/>
        <end position="14"/>
    </location>
</feature>
<dbReference type="GO" id="GO:0043546">
    <property type="term" value="F:molybdopterin cofactor binding"/>
    <property type="evidence" value="ECO:0007669"/>
    <property type="project" value="InterPro"/>
</dbReference>
<dbReference type="InterPro" id="IPR006656">
    <property type="entry name" value="Mopterin_OxRdtase"/>
</dbReference>
<dbReference type="GO" id="GO:0016020">
    <property type="term" value="C:membrane"/>
    <property type="evidence" value="ECO:0007669"/>
    <property type="project" value="TreeGrafter"/>
</dbReference>